<dbReference type="InParanoid" id="A0A059BCM2"/>
<dbReference type="AlphaFoldDB" id="A0A059BCM2"/>
<organism evidence="1">
    <name type="scientific">Eucalyptus grandis</name>
    <name type="common">Flooded gum</name>
    <dbReference type="NCBI Taxonomy" id="71139"/>
    <lineage>
        <taxon>Eukaryota</taxon>
        <taxon>Viridiplantae</taxon>
        <taxon>Streptophyta</taxon>
        <taxon>Embryophyta</taxon>
        <taxon>Tracheophyta</taxon>
        <taxon>Spermatophyta</taxon>
        <taxon>Magnoliopsida</taxon>
        <taxon>eudicotyledons</taxon>
        <taxon>Gunneridae</taxon>
        <taxon>Pentapetalae</taxon>
        <taxon>rosids</taxon>
        <taxon>malvids</taxon>
        <taxon>Myrtales</taxon>
        <taxon>Myrtaceae</taxon>
        <taxon>Myrtoideae</taxon>
        <taxon>Eucalypteae</taxon>
        <taxon>Eucalyptus</taxon>
    </lineage>
</organism>
<accession>A0A059BCM2</accession>
<gene>
    <name evidence="1" type="ORF">EUGRSUZ_G01284</name>
</gene>
<dbReference type="Gramene" id="KCW63646">
    <property type="protein sequence ID" value="KCW63646"/>
    <property type="gene ID" value="EUGRSUZ_G01284"/>
</dbReference>
<protein>
    <submittedName>
        <fullName evidence="1">Uncharacterized protein</fullName>
    </submittedName>
</protein>
<sequence length="97" mass="10540">MTVRNTVPTFGIFKALPILRKEGKVSRAIPVAVGADAVAAGQCLCTGTERNRSNQKRSIKIGPIARPTLLPVPAVLETMYPQVHQHTCPCILETMYP</sequence>
<proteinExistence type="predicted"/>
<name>A0A059BCM2_EUCGR</name>
<evidence type="ECO:0000313" key="1">
    <source>
        <dbReference type="EMBL" id="KCW63646.1"/>
    </source>
</evidence>
<reference evidence="1" key="1">
    <citation type="submission" date="2013-07" db="EMBL/GenBank/DDBJ databases">
        <title>The genome of Eucalyptus grandis.</title>
        <authorList>
            <person name="Schmutz J."/>
            <person name="Hayes R."/>
            <person name="Myburg A."/>
            <person name="Tuskan G."/>
            <person name="Grattapaglia D."/>
            <person name="Rokhsar D.S."/>
        </authorList>
    </citation>
    <scope>NUCLEOTIDE SEQUENCE</scope>
    <source>
        <tissue evidence="1">Leaf extractions</tissue>
    </source>
</reference>
<dbReference type="EMBL" id="KK198759">
    <property type="protein sequence ID" value="KCW63646.1"/>
    <property type="molecule type" value="Genomic_DNA"/>
</dbReference>